<feature type="region of interest" description="Disordered" evidence="1">
    <location>
        <begin position="29"/>
        <end position="49"/>
    </location>
</feature>
<dbReference type="AlphaFoldDB" id="A0A1M6TXA5"/>
<dbReference type="RefSeq" id="WP_154070736.1">
    <property type="nucleotide sequence ID" value="NZ_FNTI01000001.1"/>
</dbReference>
<evidence type="ECO:0000256" key="1">
    <source>
        <dbReference type="SAM" id="MobiDB-lite"/>
    </source>
</evidence>
<reference evidence="2 3" key="1">
    <citation type="submission" date="2016-10" db="EMBL/GenBank/DDBJ databases">
        <authorList>
            <person name="de Groot N.N."/>
        </authorList>
    </citation>
    <scope>NUCLEOTIDE SEQUENCE [LARGE SCALE GENOMIC DNA]</scope>
    <source>
        <strain evidence="2 3">GAS522</strain>
    </source>
</reference>
<gene>
    <name evidence="2" type="ORF">SAMN05444171_1219</name>
</gene>
<sequence>MQYREIDYSLFGEADGRWSWKLHPKIQPGGMREIMGPGVKPCGPAKGQD</sequence>
<accession>A0A1M6TXA5</accession>
<protein>
    <submittedName>
        <fullName evidence="2">Uncharacterized protein</fullName>
    </submittedName>
</protein>
<name>A0A1M6TXA5_9BRAD</name>
<dbReference type="Proteomes" id="UP000183208">
    <property type="component" value="Unassembled WGS sequence"/>
</dbReference>
<dbReference type="EMBL" id="FNTI01000001">
    <property type="protein sequence ID" value="SEC35606.1"/>
    <property type="molecule type" value="Genomic_DNA"/>
</dbReference>
<evidence type="ECO:0000313" key="2">
    <source>
        <dbReference type="EMBL" id="SEC35606.1"/>
    </source>
</evidence>
<evidence type="ECO:0000313" key="3">
    <source>
        <dbReference type="Proteomes" id="UP000183208"/>
    </source>
</evidence>
<proteinExistence type="predicted"/>
<organism evidence="2 3">
    <name type="scientific">Bradyrhizobium lablabi</name>
    <dbReference type="NCBI Taxonomy" id="722472"/>
    <lineage>
        <taxon>Bacteria</taxon>
        <taxon>Pseudomonadati</taxon>
        <taxon>Pseudomonadota</taxon>
        <taxon>Alphaproteobacteria</taxon>
        <taxon>Hyphomicrobiales</taxon>
        <taxon>Nitrobacteraceae</taxon>
        <taxon>Bradyrhizobium</taxon>
    </lineage>
</organism>